<dbReference type="Proteomes" id="UP001415857">
    <property type="component" value="Unassembled WGS sequence"/>
</dbReference>
<reference evidence="3 4" key="1">
    <citation type="journal article" date="2024" name="Plant J.">
        <title>Genome sequences and population genomics reveal climatic adaptation and genomic divergence between two closely related sweetgum species.</title>
        <authorList>
            <person name="Xu W.Q."/>
            <person name="Ren C.Q."/>
            <person name="Zhang X.Y."/>
            <person name="Comes H.P."/>
            <person name="Liu X.H."/>
            <person name="Li Y.G."/>
            <person name="Kettle C.J."/>
            <person name="Jalonen R."/>
            <person name="Gaisberger H."/>
            <person name="Ma Y.Z."/>
            <person name="Qiu Y.X."/>
        </authorList>
    </citation>
    <scope>NUCLEOTIDE SEQUENCE [LARGE SCALE GENOMIC DNA]</scope>
    <source>
        <strain evidence="3">Hangzhou</strain>
    </source>
</reference>
<dbReference type="InterPro" id="IPR045168">
    <property type="entry name" value="YTH_prot"/>
</dbReference>
<accession>A0AAP0S977</accession>
<comment type="function">
    <text evidence="1">Specifically recognizes and binds N6-methyladenosine (m6A)-containing RNAs, and regulates mRNA stability. M6A is a modification present at internal sites of mRNAs and some non-coding RNAs and plays a role in mRNA stability and processing.</text>
</comment>
<dbReference type="GO" id="GO:0061157">
    <property type="term" value="P:mRNA destabilization"/>
    <property type="evidence" value="ECO:0007669"/>
    <property type="project" value="TreeGrafter"/>
</dbReference>
<dbReference type="GO" id="GO:0005737">
    <property type="term" value="C:cytoplasm"/>
    <property type="evidence" value="ECO:0007669"/>
    <property type="project" value="TreeGrafter"/>
</dbReference>
<dbReference type="GO" id="GO:1990247">
    <property type="term" value="F:N6-methyladenosine-containing RNA reader activity"/>
    <property type="evidence" value="ECO:0007669"/>
    <property type="project" value="UniProtKB-UniRule"/>
</dbReference>
<protein>
    <recommendedName>
        <fullName evidence="1">YTH domain-containing family protein</fullName>
    </recommendedName>
</protein>
<comment type="caution">
    <text evidence="3">The sequence shown here is derived from an EMBL/GenBank/DDBJ whole genome shotgun (WGS) entry which is preliminary data.</text>
</comment>
<keyword evidence="4" id="KW-1185">Reference proteome</keyword>
<feature type="compositionally biased region" description="Low complexity" evidence="2">
    <location>
        <begin position="125"/>
        <end position="139"/>
    </location>
</feature>
<sequence length="346" mass="37545">MTFKEIFCSAEACFWCFQGVYGENGSVMYHNGYGYASYGTYPPPGSPVPTMGHDGQLYGPQQYQYPTYYPPPTPTSGSFTPNQVNTPQLEVLTSVAADQVPLSVETAKGNPNGGSLNINNGSKTLRPSYQNSSLSSNGSYGRGGSPAGIPASGYQDPRFGFDGIRSPYPWLDASIFSDGQSKHAANTGICSPVSLPSGRNQNLRPLPHLMGLHHSRPTSGMGQAGYMNRMYPNNRMYGQCGNTIRTGSGFGSMGYDSRASGRGWLAVDSKYKPKGRGNGFFGYNNENMDGLNELNRGPRAKGFKNQKGFGPITLAVKGQTLPLVENNEEKLPQIPDKEQYNRCRFL</sequence>
<evidence type="ECO:0000313" key="3">
    <source>
        <dbReference type="EMBL" id="KAK9291209.1"/>
    </source>
</evidence>
<name>A0AAP0S977_LIQFO</name>
<proteinExistence type="inferred from homology"/>
<evidence type="ECO:0000313" key="4">
    <source>
        <dbReference type="Proteomes" id="UP001415857"/>
    </source>
</evidence>
<evidence type="ECO:0000256" key="1">
    <source>
        <dbReference type="RuleBase" id="RU369095"/>
    </source>
</evidence>
<feature type="region of interest" description="Disordered" evidence="2">
    <location>
        <begin position="105"/>
        <end position="149"/>
    </location>
</feature>
<dbReference type="PANTHER" id="PTHR12357:SF130">
    <property type="entry name" value="YTH DOMAIN-CONTAINING FAMILY PROTEIN"/>
    <property type="match status" value="1"/>
</dbReference>
<dbReference type="EMBL" id="JBBPBK010000002">
    <property type="protein sequence ID" value="KAK9291209.1"/>
    <property type="molecule type" value="Genomic_DNA"/>
</dbReference>
<comment type="similarity">
    <text evidence="1">Belongs to the YTHDF family.</text>
</comment>
<gene>
    <name evidence="3" type="ORF">L1049_009397</name>
</gene>
<dbReference type="GO" id="GO:0003729">
    <property type="term" value="F:mRNA binding"/>
    <property type="evidence" value="ECO:0007669"/>
    <property type="project" value="UniProtKB-UniRule"/>
</dbReference>
<keyword evidence="1" id="KW-0694">RNA-binding</keyword>
<dbReference type="PANTHER" id="PTHR12357">
    <property type="entry name" value="YTH YT521-B HOMOLOGY DOMAIN-CONTAINING"/>
    <property type="match status" value="1"/>
</dbReference>
<evidence type="ECO:0000256" key="2">
    <source>
        <dbReference type="SAM" id="MobiDB-lite"/>
    </source>
</evidence>
<feature type="compositionally biased region" description="Polar residues" evidence="2">
    <location>
        <begin position="113"/>
        <end position="123"/>
    </location>
</feature>
<dbReference type="AlphaFoldDB" id="A0AAP0S977"/>
<organism evidence="3 4">
    <name type="scientific">Liquidambar formosana</name>
    <name type="common">Formosan gum</name>
    <dbReference type="NCBI Taxonomy" id="63359"/>
    <lineage>
        <taxon>Eukaryota</taxon>
        <taxon>Viridiplantae</taxon>
        <taxon>Streptophyta</taxon>
        <taxon>Embryophyta</taxon>
        <taxon>Tracheophyta</taxon>
        <taxon>Spermatophyta</taxon>
        <taxon>Magnoliopsida</taxon>
        <taxon>eudicotyledons</taxon>
        <taxon>Gunneridae</taxon>
        <taxon>Pentapetalae</taxon>
        <taxon>Saxifragales</taxon>
        <taxon>Altingiaceae</taxon>
        <taxon>Liquidambar</taxon>
    </lineage>
</organism>